<feature type="compositionally biased region" description="Polar residues" evidence="7">
    <location>
        <begin position="873"/>
        <end position="882"/>
    </location>
</feature>
<keyword evidence="3 8" id="KW-0812">Transmembrane</keyword>
<keyword evidence="11" id="KW-1185">Reference proteome</keyword>
<comment type="subcellular location">
    <subcellularLocation>
        <location evidence="1">Membrane</location>
        <topology evidence="1">Multi-pass membrane protein</topology>
    </subcellularLocation>
</comment>
<feature type="region of interest" description="Disordered" evidence="7">
    <location>
        <begin position="1"/>
        <end position="24"/>
    </location>
</feature>
<evidence type="ECO:0000259" key="9">
    <source>
        <dbReference type="SMART" id="SM01320"/>
    </source>
</evidence>
<feature type="transmembrane region" description="Helical" evidence="8">
    <location>
        <begin position="486"/>
        <end position="511"/>
    </location>
</feature>
<evidence type="ECO:0000256" key="5">
    <source>
        <dbReference type="ARBA" id="ARBA00022989"/>
    </source>
</evidence>
<feature type="compositionally biased region" description="Basic and acidic residues" evidence="7">
    <location>
        <begin position="1"/>
        <end position="18"/>
    </location>
</feature>
<dbReference type="InterPro" id="IPR010308">
    <property type="entry name" value="TRP_C"/>
</dbReference>
<dbReference type="AlphaFoldDB" id="A0A7D8UUS9"/>
<feature type="transmembrane region" description="Helical" evidence="8">
    <location>
        <begin position="86"/>
        <end position="106"/>
    </location>
</feature>
<feature type="region of interest" description="Disordered" evidence="7">
    <location>
        <begin position="971"/>
        <end position="1190"/>
    </location>
</feature>
<keyword evidence="5 8" id="KW-1133">Transmembrane helix</keyword>
<comment type="caution">
    <text evidence="10">The sequence shown here is derived from an EMBL/GenBank/DDBJ whole genome shotgun (WGS) entry which is preliminary data.</text>
</comment>
<feature type="transmembrane region" description="Helical" evidence="8">
    <location>
        <begin position="349"/>
        <end position="368"/>
    </location>
</feature>
<dbReference type="InterPro" id="IPR032800">
    <property type="entry name" value="TRP_N"/>
</dbReference>
<name>A0A7D8UUS9_9HELO</name>
<feature type="region of interest" description="Disordered" evidence="7">
    <location>
        <begin position="936"/>
        <end position="956"/>
    </location>
</feature>
<dbReference type="SMART" id="SM01320">
    <property type="entry name" value="TRP_N"/>
    <property type="match status" value="1"/>
</dbReference>
<evidence type="ECO:0000256" key="1">
    <source>
        <dbReference type="ARBA" id="ARBA00004141"/>
    </source>
</evidence>
<organism evidence="10 11">
    <name type="scientific">Lachnellula cervina</name>
    <dbReference type="NCBI Taxonomy" id="1316786"/>
    <lineage>
        <taxon>Eukaryota</taxon>
        <taxon>Fungi</taxon>
        <taxon>Dikarya</taxon>
        <taxon>Ascomycota</taxon>
        <taxon>Pezizomycotina</taxon>
        <taxon>Leotiomycetes</taxon>
        <taxon>Helotiales</taxon>
        <taxon>Lachnaceae</taxon>
        <taxon>Lachnellula</taxon>
    </lineage>
</organism>
<evidence type="ECO:0000256" key="7">
    <source>
        <dbReference type="SAM" id="MobiDB-lite"/>
    </source>
</evidence>
<feature type="transmembrane region" description="Helical" evidence="8">
    <location>
        <begin position="517"/>
        <end position="541"/>
    </location>
</feature>
<dbReference type="Proteomes" id="UP000481288">
    <property type="component" value="Unassembled WGS sequence"/>
</dbReference>
<proteinExistence type="inferred from homology"/>
<dbReference type="InterPro" id="IPR040241">
    <property type="entry name" value="TRP_Flc/Pkd2-like"/>
</dbReference>
<evidence type="ECO:0000313" key="10">
    <source>
        <dbReference type="EMBL" id="TVY57991.1"/>
    </source>
</evidence>
<dbReference type="GO" id="GO:0016020">
    <property type="term" value="C:membrane"/>
    <property type="evidence" value="ECO:0007669"/>
    <property type="project" value="UniProtKB-SubCell"/>
</dbReference>
<evidence type="ECO:0000256" key="4">
    <source>
        <dbReference type="ARBA" id="ARBA00022729"/>
    </source>
</evidence>
<feature type="region of interest" description="Disordered" evidence="7">
    <location>
        <begin position="838"/>
        <end position="914"/>
    </location>
</feature>
<keyword evidence="6 8" id="KW-0472">Membrane</keyword>
<feature type="compositionally biased region" description="Basic and acidic residues" evidence="7">
    <location>
        <begin position="1031"/>
        <end position="1042"/>
    </location>
</feature>
<keyword evidence="4" id="KW-0732">Signal</keyword>
<feature type="compositionally biased region" description="Low complexity" evidence="7">
    <location>
        <begin position="1092"/>
        <end position="1106"/>
    </location>
</feature>
<comment type="similarity">
    <text evidence="2">Belongs to the transient receptor potential (TRP) ion channel family.</text>
</comment>
<dbReference type="OrthoDB" id="5312224at2759"/>
<evidence type="ECO:0000256" key="2">
    <source>
        <dbReference type="ARBA" id="ARBA00010642"/>
    </source>
</evidence>
<feature type="compositionally biased region" description="Acidic residues" evidence="7">
    <location>
        <begin position="1049"/>
        <end position="1062"/>
    </location>
</feature>
<protein>
    <submittedName>
        <fullName evidence="10">Putative membrane protein</fullName>
    </submittedName>
</protein>
<feature type="transmembrane region" description="Helical" evidence="8">
    <location>
        <begin position="660"/>
        <end position="682"/>
    </location>
</feature>
<dbReference type="PANTHER" id="PTHR31145:SF6">
    <property type="entry name" value="INTEGRAL MEMBRANE PROTEIN (AFU_ORTHOLOGUE AFUA_7G01610)"/>
    <property type="match status" value="1"/>
</dbReference>
<feature type="transmembrane region" description="Helical" evidence="8">
    <location>
        <begin position="629"/>
        <end position="648"/>
    </location>
</feature>
<feature type="transmembrane region" description="Helical" evidence="8">
    <location>
        <begin position="597"/>
        <end position="617"/>
    </location>
</feature>
<dbReference type="Pfam" id="PF06011">
    <property type="entry name" value="TRP"/>
    <property type="match status" value="1"/>
</dbReference>
<evidence type="ECO:0000313" key="11">
    <source>
        <dbReference type="Proteomes" id="UP000481288"/>
    </source>
</evidence>
<feature type="domain" description="ML-like" evidence="9">
    <location>
        <begin position="101"/>
        <end position="302"/>
    </location>
</feature>
<feature type="transmembrane region" description="Helical" evidence="8">
    <location>
        <begin position="571"/>
        <end position="591"/>
    </location>
</feature>
<dbReference type="EMBL" id="QGMG01000064">
    <property type="protein sequence ID" value="TVY57991.1"/>
    <property type="molecule type" value="Genomic_DNA"/>
</dbReference>
<dbReference type="GO" id="GO:0055085">
    <property type="term" value="P:transmembrane transport"/>
    <property type="evidence" value="ECO:0007669"/>
    <property type="project" value="TreeGrafter"/>
</dbReference>
<reference evidence="10 11" key="1">
    <citation type="submission" date="2018-05" db="EMBL/GenBank/DDBJ databases">
        <title>Whole genome sequencing for identification of molecular markers to develop diagnostic detection tools for the regulated plant pathogen Lachnellula willkommii.</title>
        <authorList>
            <person name="Giroux E."/>
            <person name="Bilodeau G."/>
        </authorList>
    </citation>
    <scope>NUCLEOTIDE SEQUENCE [LARGE SCALE GENOMIC DNA]</scope>
    <source>
        <strain evidence="10 11">CBS 625.97</strain>
    </source>
</reference>
<sequence length="1252" mass="135558">MEKSEYNDQAIQEHHGDHVGTSGQGMPITMSADSREEWQTAGPCEAVDGQLSNLHFPSKGYQPTIRNRRADMVLPRRRHTRSFSTLVYLLALITSLCISPASAVLIDFNNCLSEAYQNGESGQPKQLQFVPLFMDARFNTTDPRHTLQVIVWGNVTGSGPDNLVVNLPAWNDDKYWQSNETNLGGKIISIPNEDSTNPKLTTLSNKVEVLTYEPYDHSDAFCDVLVNATCPLAPAFYANATDPFHLNASNPAFLPSFNFTHDFYSSYAFTSFATTLQIKYGNLDATSIGCISSSITPDLGSTLSGVLTFLPLVILLFVGFATAFAGIFSPWGTTDTFRWTTNYGRDEDLLRLVTPGFGDCLQYIQFIALTGGLSLNYPGFYQPIVSKVSWSALMFNQSFVSSGNGTDSLVDGIYVTHGKYGLDHLRQLVGMNEVTDVWAGMAIWLLVIIAAVLVLIQGGFLLRWVYRHVNKTAEEDLRAKNLPFSVGNVIRIVFNYFLLPIVALSMFQLVVAGKSPAFAVALAVVMLVLILVFGVWLLWFIGRTRPKSYLFDDLPTVLLYGSMYNTYTDNAASFALVPVFVTVVRGVAIGAVQPSGIAQIALLAICEIIFILTIHAFRPFHSPTSMNAYHTFFSALRLTTVFLMISFAPSLDVNDGSKGWIGYAILLMHAVVLVFGFLLNAIQTIVEVGARMAGAGGDDRGAARGGLVKVFGMRQLSRRLPRRDGASRQSQLSSAAMLNGDDERKSYMMDGSGRLRSQSAGSTGILLNRQSSGLDSLDAYGAIPPHQLTSAGSSYTPTTPGEASAFSFLPSAAAPSGLGRDRGPISGIAAAETAHPYYYRPPRARRPTLEGNQDSPGDRSRGSWASADWANKRWSQPGSGTPDQLDEGPSISGRATPILPPQPVDGSDEPRRSQADYTTREVDFYYGVRGPALNANVPSRRIRTGPADPTGPAASAAGWLKSLFGGKTKEKGKGFEVVRSSRMPPGMKRHGEETPPEGVPVATGGVRNGPIDSDDESVHAGPSRATAHAEAVAEAKDSHEDDNLVSPLESEDEGSQSDDDSFELTRISDIPPSIPGLQLPDEGIELPSRFPSKATSKASSRRAMASNVPLVPGLPGQISRTPTVPRKSSRRKSQNVDLDQPGAEFLHRKGQSSLDARLPFERTNSHNRQSTISSNSSMVTPETGGHSRTPSGALGHFGADFRDDRPTSVGFVQHHSIQTVNQVDNPDFLGASAEVVDGGRYSGASSMENQRH</sequence>
<dbReference type="Pfam" id="PF14558">
    <property type="entry name" value="TRP_N"/>
    <property type="match status" value="1"/>
</dbReference>
<evidence type="ECO:0000256" key="8">
    <source>
        <dbReference type="SAM" id="Phobius"/>
    </source>
</evidence>
<accession>A0A7D8UUS9</accession>
<feature type="transmembrane region" description="Helical" evidence="8">
    <location>
        <begin position="303"/>
        <end position="328"/>
    </location>
</feature>
<dbReference type="PANTHER" id="PTHR31145">
    <property type="entry name" value="INTEGRAL MEMBRANE PROTEIN (AFU_ORTHOLOGUE AFUA_7G01610)"/>
    <property type="match status" value="1"/>
</dbReference>
<gene>
    <name evidence="10" type="ORF">LCER1_G001305</name>
</gene>
<feature type="transmembrane region" description="Helical" evidence="8">
    <location>
        <begin position="441"/>
        <end position="465"/>
    </location>
</feature>
<evidence type="ECO:0000256" key="3">
    <source>
        <dbReference type="ARBA" id="ARBA00022692"/>
    </source>
</evidence>
<feature type="compositionally biased region" description="Polar residues" evidence="7">
    <location>
        <begin position="1166"/>
        <end position="1190"/>
    </location>
</feature>
<evidence type="ECO:0000256" key="6">
    <source>
        <dbReference type="ARBA" id="ARBA00023136"/>
    </source>
</evidence>